<protein>
    <submittedName>
        <fullName evidence="3">GUN4 domain-containing protein</fullName>
    </submittedName>
</protein>
<dbReference type="PANTHER" id="PTHR34800:SF1">
    <property type="entry name" value="TETRAPYRROLE-BINDING PROTEIN, CHLOROPLASTIC"/>
    <property type="match status" value="1"/>
</dbReference>
<accession>A0A9E8ZGH2</accession>
<name>A0A9E8ZGH2_9CYAN</name>
<dbReference type="Pfam" id="PF05419">
    <property type="entry name" value="GUN4"/>
    <property type="match status" value="1"/>
</dbReference>
<reference evidence="3" key="1">
    <citation type="submission" date="2022-12" db="EMBL/GenBank/DDBJ databases">
        <title>Polyphasic identification of a Novel Hot-Spring Cyanobacterium Ocullathermofonsia sinensis gen nov. sp. nov. and Genomic Insights on its Adaptations to the Thermal Habitat.</title>
        <authorList>
            <person name="Daroch M."/>
            <person name="Tang J."/>
            <person name="Jiang Y."/>
        </authorList>
    </citation>
    <scope>NUCLEOTIDE SEQUENCE</scope>
    <source>
        <strain evidence="3">PKUAC-SCTA174</strain>
    </source>
</reference>
<proteinExistence type="predicted"/>
<sequence>MTEAERQYLDIVKRLVKNNRGDIEGERSHLEWHRERLGVSSQAAEAIEHRVLNAYQKFLGQTLGSADGLRPASRDPQTEEQFAPQAASLPDPNYAVKLERYRNVFAQALDANKLADEATQDRLWQLQRELRLDGQDVAQAEQQVLADRLKSIKSTQFAANSRAYDESAMTQPPSPTTHSLPPTELQSPQSPSSLSVTAQLPEAYTKLHQHLANRAWREADRATFDLLLSLADRREEGWLDVNAIEELPCKDLNRIGQLWHQFSNGHFGFYSQHEIYTQIPTTEPDFINSVQATYTKALEFSKAIGWWQRGAHFHKYYSQLIFTPEAPRGHLPALWYWRIPWWRTLQFGGLGTGRGGCRVDADLIVAMMKKLQDCDKLR</sequence>
<dbReference type="Proteomes" id="UP001163152">
    <property type="component" value="Chromosome"/>
</dbReference>
<feature type="region of interest" description="Disordered" evidence="1">
    <location>
        <begin position="161"/>
        <end position="194"/>
    </location>
</feature>
<feature type="region of interest" description="Disordered" evidence="1">
    <location>
        <begin position="66"/>
        <end position="88"/>
    </location>
</feature>
<dbReference type="EMBL" id="CP113797">
    <property type="protein sequence ID" value="WAL61347.1"/>
    <property type="molecule type" value="Genomic_DNA"/>
</dbReference>
<dbReference type="PANTHER" id="PTHR34800">
    <property type="entry name" value="TETRAPYRROLE-BINDING PROTEIN, CHLOROPLASTIC"/>
    <property type="match status" value="1"/>
</dbReference>
<feature type="compositionally biased region" description="Low complexity" evidence="1">
    <location>
        <begin position="176"/>
        <end position="194"/>
    </location>
</feature>
<dbReference type="Gene3D" id="1.25.40.620">
    <property type="match status" value="1"/>
</dbReference>
<dbReference type="SUPFAM" id="SSF140869">
    <property type="entry name" value="GUN4-like"/>
    <property type="match status" value="1"/>
</dbReference>
<keyword evidence="4" id="KW-1185">Reference proteome</keyword>
<dbReference type="Gene3D" id="1.10.10.1770">
    <property type="entry name" value="Gun4-like"/>
    <property type="match status" value="1"/>
</dbReference>
<dbReference type="KEGG" id="tsin:OXH18_04950"/>
<evidence type="ECO:0000256" key="1">
    <source>
        <dbReference type="SAM" id="MobiDB-lite"/>
    </source>
</evidence>
<evidence type="ECO:0000313" key="3">
    <source>
        <dbReference type="EMBL" id="WAL61347.1"/>
    </source>
</evidence>
<feature type="domain" description="GUN4-like" evidence="2">
    <location>
        <begin position="202"/>
        <end position="343"/>
    </location>
</feature>
<gene>
    <name evidence="3" type="ORF">OXH18_04950</name>
</gene>
<organism evidence="3 4">
    <name type="scientific">Thermocoleostomius sinensis A174</name>
    <dbReference type="NCBI Taxonomy" id="2016057"/>
    <lineage>
        <taxon>Bacteria</taxon>
        <taxon>Bacillati</taxon>
        <taxon>Cyanobacteriota</taxon>
        <taxon>Cyanophyceae</taxon>
        <taxon>Oculatellales</taxon>
        <taxon>Oculatellaceae</taxon>
        <taxon>Thermocoleostomius</taxon>
    </lineage>
</organism>
<dbReference type="GO" id="GO:0046906">
    <property type="term" value="F:tetrapyrrole binding"/>
    <property type="evidence" value="ECO:0007669"/>
    <property type="project" value="TreeGrafter"/>
</dbReference>
<evidence type="ECO:0000313" key="4">
    <source>
        <dbReference type="Proteomes" id="UP001163152"/>
    </source>
</evidence>
<dbReference type="AlphaFoldDB" id="A0A9E8ZGH2"/>
<evidence type="ECO:0000259" key="2">
    <source>
        <dbReference type="Pfam" id="PF05419"/>
    </source>
</evidence>
<dbReference type="InterPro" id="IPR008629">
    <property type="entry name" value="GUN4-like"/>
</dbReference>
<dbReference type="InterPro" id="IPR037215">
    <property type="entry name" value="GUN4-like_sf"/>
</dbReference>
<dbReference type="CDD" id="cd16383">
    <property type="entry name" value="GUN4"/>
    <property type="match status" value="1"/>
</dbReference>
<dbReference type="RefSeq" id="WP_268611300.1">
    <property type="nucleotide sequence ID" value="NZ_CP113797.1"/>
</dbReference>